<proteinExistence type="predicted"/>
<dbReference type="PROSITE" id="PS50075">
    <property type="entry name" value="CARRIER"/>
    <property type="match status" value="1"/>
</dbReference>
<dbReference type="Pfam" id="PF00975">
    <property type="entry name" value="Thioesterase"/>
    <property type="match status" value="1"/>
</dbReference>
<dbReference type="Gene3D" id="1.10.1200.10">
    <property type="entry name" value="ACP-like"/>
    <property type="match status" value="1"/>
</dbReference>
<evidence type="ECO:0000313" key="4">
    <source>
        <dbReference type="Proteomes" id="UP000249829"/>
    </source>
</evidence>
<feature type="domain" description="Carrier" evidence="2">
    <location>
        <begin position="585"/>
        <end position="664"/>
    </location>
</feature>
<reference evidence="3 4" key="1">
    <citation type="submission" date="2018-02" db="EMBL/GenBank/DDBJ databases">
        <title>The genomes of Aspergillus section Nigri reveals drivers in fungal speciation.</title>
        <authorList>
            <consortium name="DOE Joint Genome Institute"/>
            <person name="Vesth T.C."/>
            <person name="Nybo J."/>
            <person name="Theobald S."/>
            <person name="Brandl J."/>
            <person name="Frisvad J.C."/>
            <person name="Nielsen K.F."/>
            <person name="Lyhne E.K."/>
            <person name="Kogle M.E."/>
            <person name="Kuo A."/>
            <person name="Riley R."/>
            <person name="Clum A."/>
            <person name="Nolan M."/>
            <person name="Lipzen A."/>
            <person name="Salamov A."/>
            <person name="Henrissat B."/>
            <person name="Wiebenga A."/>
            <person name="De vries R.P."/>
            <person name="Grigoriev I.V."/>
            <person name="Mortensen U.H."/>
            <person name="Andersen M.R."/>
            <person name="Baker S.E."/>
        </authorList>
    </citation>
    <scope>NUCLEOTIDE SEQUENCE [LARGE SCALE GENOMIC DNA]</scope>
    <source>
        <strain evidence="3 4">CBS 115571</strain>
    </source>
</reference>
<dbReference type="SUPFAM" id="SSF47336">
    <property type="entry name" value="ACP-like"/>
    <property type="match status" value="1"/>
</dbReference>
<dbReference type="PROSITE" id="PS00455">
    <property type="entry name" value="AMP_BINDING"/>
    <property type="match status" value="1"/>
</dbReference>
<dbReference type="Gene3D" id="3.40.50.1820">
    <property type="entry name" value="alpha/beta hydrolase"/>
    <property type="match status" value="1"/>
</dbReference>
<sequence length="944" mass="103393">MHPTGETALANGHDGSSSSQTDDEPTSLPAILDAAARSPTGIYIYSPGETSGSPTRWSYADLAGRAHEDASLLLHQIDDSPVVLIHLDNHADNIRWFWAVAYAGLLPALSTPLSQNAPQRAQHLQHLHDLLENPVILTSATVVAQFPELQQPRTLTIEQLGHTNPKHDATTARSRPRQGTESAVLMLTSGSTGHAKAVSLTVPQVVAALRSKSRAEAYTGRSILLNWIGLDHVANLLEIHLNAIFTASEQVQVQARDVIADPLVFLQLIERHRVSHTFAPNFFLALLRQRLAALEETDGLPAIDLSSLKAIVTGGEANVVELAQTLTRQLAQLGTVDSVLYIAYGLTEACAALTYGRFDPVYEAQQEHEFASVGTTVDHARVRIQPAPGVSAAPSEVGEVQLSGPVVFSQYYRCPEATQRAFTPDGWFRTGDRGYLDAAGRLNLAGRDKEILVINGVNYSPQEIETVLEKAQIPGLLPAHFAVFAHRPSGSDTEGYCVIYSPNNPVADPIQRDRTAESVASIASTIPHVRPSWVIPVPANRLQKSSLGKLSRTKLQTEFLAGVFDANMIRSQGPIQSARATPRQPPTTPTESAIVAVLETMLDLPAAVISVDKTIFELGVTSITLFRFEQLLRARLGFAAGVSLITFLNSPVVRNIAYTIDHAASTQYNPVVPLQPRGDKPPLWLVHPASGNVLAFLPLARTLTDRPLYGLTARGLDNHGQLFESIPQMADTYYTHVKRVQPRGPYALTGYSLGTTVAFELAKRLEAHGDEVAFCAALDSPPHIIPLVQHLDWTRAAIRVTYFLGLIPQDSIPRYESDLADLPRDQVIARLLETASPEQRAKLNLTPEQLTAIVYVTDNFGEMGRKYVPSGTVRKMDVFHCIPLHSVCVDRRQWVEGFLGAWRHFSREEVGFVECEGDHADMLNPQFVEGFEARLRRVLEERGL</sequence>
<name>A0A2V5HWH3_ASPV1</name>
<organism evidence="3 4">
    <name type="scientific">Aspergillus violaceofuscus (strain CBS 115571)</name>
    <dbReference type="NCBI Taxonomy" id="1450538"/>
    <lineage>
        <taxon>Eukaryota</taxon>
        <taxon>Fungi</taxon>
        <taxon>Dikarya</taxon>
        <taxon>Ascomycota</taxon>
        <taxon>Pezizomycotina</taxon>
        <taxon>Eurotiomycetes</taxon>
        <taxon>Eurotiomycetidae</taxon>
        <taxon>Eurotiales</taxon>
        <taxon>Aspergillaceae</taxon>
        <taxon>Aspergillus</taxon>
    </lineage>
</organism>
<gene>
    <name evidence="3" type="ORF">BO99DRAFT_405256</name>
</gene>
<dbReference type="InterPro" id="IPR042099">
    <property type="entry name" value="ANL_N_sf"/>
</dbReference>
<dbReference type="InterPro" id="IPR009081">
    <property type="entry name" value="PP-bd_ACP"/>
</dbReference>
<accession>A0A2V5HWH3</accession>
<evidence type="ECO:0000259" key="2">
    <source>
        <dbReference type="PROSITE" id="PS50075"/>
    </source>
</evidence>
<dbReference type="SUPFAM" id="SSF56801">
    <property type="entry name" value="Acetyl-CoA synthetase-like"/>
    <property type="match status" value="1"/>
</dbReference>
<dbReference type="InterPro" id="IPR045851">
    <property type="entry name" value="AMP-bd_C_sf"/>
</dbReference>
<dbReference type="OMA" id="WIDVLLH"/>
<keyword evidence="4" id="KW-1185">Reference proteome</keyword>
<dbReference type="InterPro" id="IPR036736">
    <property type="entry name" value="ACP-like_sf"/>
</dbReference>
<dbReference type="Pfam" id="PF00550">
    <property type="entry name" value="PP-binding"/>
    <property type="match status" value="1"/>
</dbReference>
<dbReference type="PANTHER" id="PTHR24096:SF267">
    <property type="entry name" value="MALONATE--COA LIGASE ACSF3, MITOCHONDRIAL"/>
    <property type="match status" value="1"/>
</dbReference>
<feature type="region of interest" description="Disordered" evidence="1">
    <location>
        <begin position="1"/>
        <end position="26"/>
    </location>
</feature>
<dbReference type="InterPro" id="IPR001031">
    <property type="entry name" value="Thioesterase"/>
</dbReference>
<dbReference type="InterPro" id="IPR000873">
    <property type="entry name" value="AMP-dep_synth/lig_dom"/>
</dbReference>
<dbReference type="SUPFAM" id="SSF53474">
    <property type="entry name" value="alpha/beta-Hydrolases"/>
    <property type="match status" value="1"/>
</dbReference>
<dbReference type="Gene3D" id="3.40.50.12780">
    <property type="entry name" value="N-terminal domain of ligase-like"/>
    <property type="match status" value="1"/>
</dbReference>
<dbReference type="STRING" id="1450538.A0A2V5HWH3"/>
<dbReference type="EMBL" id="KZ825172">
    <property type="protein sequence ID" value="PYI16237.1"/>
    <property type="molecule type" value="Genomic_DNA"/>
</dbReference>
<dbReference type="GO" id="GO:0031957">
    <property type="term" value="F:very long-chain fatty acid-CoA ligase activity"/>
    <property type="evidence" value="ECO:0007669"/>
    <property type="project" value="TreeGrafter"/>
</dbReference>
<evidence type="ECO:0000256" key="1">
    <source>
        <dbReference type="SAM" id="MobiDB-lite"/>
    </source>
</evidence>
<dbReference type="Gene3D" id="3.30.300.30">
    <property type="match status" value="1"/>
</dbReference>
<dbReference type="Proteomes" id="UP000249829">
    <property type="component" value="Unassembled WGS sequence"/>
</dbReference>
<dbReference type="InterPro" id="IPR029058">
    <property type="entry name" value="AB_hydrolase_fold"/>
</dbReference>
<dbReference type="PANTHER" id="PTHR24096">
    <property type="entry name" value="LONG-CHAIN-FATTY-ACID--COA LIGASE"/>
    <property type="match status" value="1"/>
</dbReference>
<dbReference type="GO" id="GO:0006633">
    <property type="term" value="P:fatty acid biosynthetic process"/>
    <property type="evidence" value="ECO:0007669"/>
    <property type="project" value="TreeGrafter"/>
</dbReference>
<dbReference type="AlphaFoldDB" id="A0A2V5HWH3"/>
<dbReference type="InterPro" id="IPR020845">
    <property type="entry name" value="AMP-binding_CS"/>
</dbReference>
<evidence type="ECO:0000313" key="3">
    <source>
        <dbReference type="EMBL" id="PYI16237.1"/>
    </source>
</evidence>
<dbReference type="Pfam" id="PF00501">
    <property type="entry name" value="AMP-binding"/>
    <property type="match status" value="1"/>
</dbReference>
<protein>
    <submittedName>
        <fullName evidence="3">Putative NRPS-like enzyme</fullName>
    </submittedName>
</protein>